<evidence type="ECO:0000256" key="1">
    <source>
        <dbReference type="SAM" id="MobiDB-lite"/>
    </source>
</evidence>
<sequence length="811" mass="92327">MSTGSETLTQRILSRIRGSSTEEFIDFNEVKEEFPDISSQKFGKLISKIFPNVESKRGRDRSNWAGKLVQRYYGITWLENKENENANQPQFSSIKHLLPGDFIFLSQSENSCAIGFLSGIKINENRVMTELTLMKDGTWSISALGKTLNPKNVGVNPTYTIDMAGLNVVFETARNIRYCEGFSASKNSECAAKVECYKEDIKRVIKDQEQVVCRYRSKSCTIFLPFSSTNTYTCIACKEDERKCNYIEEMQDSLSGNDGKDEKNSQTEDTVNDQGDVTLCESDHKDLKSILENIFPDCSSKMSAFWLSQKQALERKPHGRRWNSDVIRVCLTLWCRSPRGYRDLRSSGLMILPSEKILQIYKNSVHQEAGFQKEMLKWMAEEAKVKNLSPEGYVGGLIIDEMSLQPDLQFSSKDGVIELIGFTEVVPESIVMNEIKTKKKERNLATHALQLVFLGLSGFRFPVAHFPTCTASANELYLLVWKSVHMLSLYGFQVEYISTDGAQCNRDLMKLLLPNFKSSEPVTCSFTNFFCNSKEKIHFIMDCSHVFKKIRNNVYKSGSSENSKRTLTLNSGHILWDHFKNAYVWDITSNPFPIYHKLSQDHFSLTSENKMRNYLAEDVLNSEMLNLMKQYKVSLGTVGKKLDSTIDFLENTSVMINIFRDSRPIIDHSDDRLRALRDVLTFFIKWENSVKKDTSIQNKEKFLISHQTREDIVSCILGFVELCDQRLKNGSSSIIPSRLNSDVVENLFCQQRTLHNGANSNPTYLGYCRTINSVVLGQSSISRKSNTGGNDGGTTLFQSEKVNLFTISSKM</sequence>
<gene>
    <name evidence="3" type="ORF">FSP39_014554</name>
</gene>
<evidence type="ECO:0000259" key="2">
    <source>
        <dbReference type="Pfam" id="PF21787"/>
    </source>
</evidence>
<keyword evidence="4" id="KW-1185">Reference proteome</keyword>
<protein>
    <recommendedName>
        <fullName evidence="2">Transposable element P transposase-like RNase H domain-containing protein</fullName>
    </recommendedName>
</protein>
<accession>A0AA88YV93</accession>
<comment type="caution">
    <text evidence="3">The sequence shown here is derived from an EMBL/GenBank/DDBJ whole genome shotgun (WGS) entry which is preliminary data.</text>
</comment>
<feature type="region of interest" description="Disordered" evidence="1">
    <location>
        <begin position="254"/>
        <end position="275"/>
    </location>
</feature>
<reference evidence="3" key="1">
    <citation type="submission" date="2019-08" db="EMBL/GenBank/DDBJ databases">
        <title>The improved chromosome-level genome for the pearl oyster Pinctada fucata martensii using PacBio sequencing and Hi-C.</title>
        <authorList>
            <person name="Zheng Z."/>
        </authorList>
    </citation>
    <scope>NUCLEOTIDE SEQUENCE</scope>
    <source>
        <strain evidence="3">ZZ-2019</strain>
        <tissue evidence="3">Adductor muscle</tissue>
    </source>
</reference>
<feature type="domain" description="Transposable element P transposase-like RNase H" evidence="2">
    <location>
        <begin position="368"/>
        <end position="512"/>
    </location>
</feature>
<dbReference type="Pfam" id="PF21787">
    <property type="entry name" value="TNP-like_RNaseH_N"/>
    <property type="match status" value="1"/>
</dbReference>
<name>A0AA88YV93_PINIB</name>
<dbReference type="Proteomes" id="UP001186944">
    <property type="component" value="Unassembled WGS sequence"/>
</dbReference>
<dbReference type="InterPro" id="IPR048365">
    <property type="entry name" value="TNP-like_RNaseH_N"/>
</dbReference>
<dbReference type="EMBL" id="VSWD01000001">
    <property type="protein sequence ID" value="KAK3108741.1"/>
    <property type="molecule type" value="Genomic_DNA"/>
</dbReference>
<evidence type="ECO:0000313" key="4">
    <source>
        <dbReference type="Proteomes" id="UP001186944"/>
    </source>
</evidence>
<evidence type="ECO:0000313" key="3">
    <source>
        <dbReference type="EMBL" id="KAK3108741.1"/>
    </source>
</evidence>
<dbReference type="AlphaFoldDB" id="A0AA88YV93"/>
<organism evidence="3 4">
    <name type="scientific">Pinctada imbricata</name>
    <name type="common">Atlantic pearl-oyster</name>
    <name type="synonym">Pinctada martensii</name>
    <dbReference type="NCBI Taxonomy" id="66713"/>
    <lineage>
        <taxon>Eukaryota</taxon>
        <taxon>Metazoa</taxon>
        <taxon>Spiralia</taxon>
        <taxon>Lophotrochozoa</taxon>
        <taxon>Mollusca</taxon>
        <taxon>Bivalvia</taxon>
        <taxon>Autobranchia</taxon>
        <taxon>Pteriomorphia</taxon>
        <taxon>Pterioida</taxon>
        <taxon>Pterioidea</taxon>
        <taxon>Pteriidae</taxon>
        <taxon>Pinctada</taxon>
    </lineage>
</organism>
<proteinExistence type="predicted"/>